<dbReference type="PANTHER" id="PTHR10562">
    <property type="entry name" value="SMALL UBIQUITIN-RELATED MODIFIER"/>
    <property type="match status" value="1"/>
</dbReference>
<dbReference type="InterPro" id="IPR029071">
    <property type="entry name" value="Ubiquitin-like_domsf"/>
</dbReference>
<evidence type="ECO:0000259" key="1">
    <source>
        <dbReference type="PROSITE" id="PS50053"/>
    </source>
</evidence>
<proteinExistence type="predicted"/>
<reference evidence="2 3" key="1">
    <citation type="submission" date="2016-07" db="EMBL/GenBank/DDBJ databases">
        <title>Pervasive Adenine N6-methylation of Active Genes in Fungi.</title>
        <authorList>
            <consortium name="DOE Joint Genome Institute"/>
            <person name="Mondo S.J."/>
            <person name="Dannebaum R.O."/>
            <person name="Kuo R.C."/>
            <person name="Labutti K."/>
            <person name="Haridas S."/>
            <person name="Kuo A."/>
            <person name="Salamov A."/>
            <person name="Ahrendt S.R."/>
            <person name="Lipzen A."/>
            <person name="Sullivan W."/>
            <person name="Andreopoulos W.B."/>
            <person name="Clum A."/>
            <person name="Lindquist E."/>
            <person name="Daum C."/>
            <person name="Ramamoorthy G.K."/>
            <person name="Gryganskyi A."/>
            <person name="Culley D."/>
            <person name="Magnuson J.K."/>
            <person name="James T.Y."/>
            <person name="O'Malley M.A."/>
            <person name="Stajich J.E."/>
            <person name="Spatafora J.W."/>
            <person name="Visel A."/>
            <person name="Grigoriev I.V."/>
        </authorList>
    </citation>
    <scope>NUCLEOTIDE SEQUENCE [LARGE SCALE GENOMIC DNA]</scope>
    <source>
        <strain evidence="2 3">PL171</strain>
    </source>
</reference>
<dbReference type="SUPFAM" id="SSF54236">
    <property type="entry name" value="Ubiquitin-like"/>
    <property type="match status" value="1"/>
</dbReference>
<gene>
    <name evidence="2" type="ORF">BCR44DRAFT_1449325</name>
</gene>
<dbReference type="CDD" id="cd01763">
    <property type="entry name" value="Ubl_SUMO_like"/>
    <property type="match status" value="1"/>
</dbReference>
<dbReference type="InterPro" id="IPR022617">
    <property type="entry name" value="Rad60/SUMO-like_dom"/>
</dbReference>
<sequence>MSDAPKADPAAVSQVTLKLRDQGGSEIEFKVKSTTKFSKVAKAYAEKKGLDIKEIRFMFEGQRMRIDGDSTVEEIDLQDGDIIDVEQNQIGGKY</sequence>
<dbReference type="InterPro" id="IPR000626">
    <property type="entry name" value="Ubiquitin-like_dom"/>
</dbReference>
<keyword evidence="3" id="KW-1185">Reference proteome</keyword>
<dbReference type="Proteomes" id="UP000193411">
    <property type="component" value="Unassembled WGS sequence"/>
</dbReference>
<dbReference type="AlphaFoldDB" id="A0A1Y2H7C6"/>
<evidence type="ECO:0000313" key="3">
    <source>
        <dbReference type="Proteomes" id="UP000193411"/>
    </source>
</evidence>
<dbReference type="Pfam" id="PF11976">
    <property type="entry name" value="Rad60-SLD"/>
    <property type="match status" value="1"/>
</dbReference>
<dbReference type="SMART" id="SM00213">
    <property type="entry name" value="UBQ"/>
    <property type="match status" value="1"/>
</dbReference>
<accession>A0A1Y2H7C6</accession>
<feature type="domain" description="Ubiquitin-like" evidence="1">
    <location>
        <begin position="13"/>
        <end position="92"/>
    </location>
</feature>
<name>A0A1Y2H7C6_9FUNG</name>
<dbReference type="EMBL" id="MCFL01000156">
    <property type="protein sequence ID" value="ORZ29593.1"/>
    <property type="molecule type" value="Genomic_DNA"/>
</dbReference>
<evidence type="ECO:0000313" key="2">
    <source>
        <dbReference type="EMBL" id="ORZ29593.1"/>
    </source>
</evidence>
<dbReference type="PROSITE" id="PS50053">
    <property type="entry name" value="UBIQUITIN_2"/>
    <property type="match status" value="1"/>
</dbReference>
<organism evidence="2 3">
    <name type="scientific">Catenaria anguillulae PL171</name>
    <dbReference type="NCBI Taxonomy" id="765915"/>
    <lineage>
        <taxon>Eukaryota</taxon>
        <taxon>Fungi</taxon>
        <taxon>Fungi incertae sedis</taxon>
        <taxon>Blastocladiomycota</taxon>
        <taxon>Blastocladiomycetes</taxon>
        <taxon>Blastocladiales</taxon>
        <taxon>Catenariaceae</taxon>
        <taxon>Catenaria</taxon>
    </lineage>
</organism>
<dbReference type="OrthoDB" id="442921at2759"/>
<comment type="caution">
    <text evidence="2">The sequence shown here is derived from an EMBL/GenBank/DDBJ whole genome shotgun (WGS) entry which is preliminary data.</text>
</comment>
<protein>
    <submittedName>
        <fullName evidence="2">Ubiquitin-related domain-containing protein</fullName>
    </submittedName>
</protein>
<dbReference type="STRING" id="765915.A0A1Y2H7C6"/>
<dbReference type="Gene3D" id="3.10.20.90">
    <property type="entry name" value="Phosphatidylinositol 3-kinase Catalytic Subunit, Chain A, domain 1"/>
    <property type="match status" value="1"/>
</dbReference>